<dbReference type="AlphaFoldDB" id="A0A151MDE2"/>
<reference evidence="1 2" key="1">
    <citation type="journal article" date="2012" name="Genome Biol.">
        <title>Sequencing three crocodilian genomes to illuminate the evolution of archosaurs and amniotes.</title>
        <authorList>
            <person name="St John J.A."/>
            <person name="Braun E.L."/>
            <person name="Isberg S.R."/>
            <person name="Miles L.G."/>
            <person name="Chong A.Y."/>
            <person name="Gongora J."/>
            <person name="Dalzell P."/>
            <person name="Moran C."/>
            <person name="Bed'hom B."/>
            <person name="Abzhanov A."/>
            <person name="Burgess S.C."/>
            <person name="Cooksey A.M."/>
            <person name="Castoe T.A."/>
            <person name="Crawford N.G."/>
            <person name="Densmore L.D."/>
            <person name="Drew J.C."/>
            <person name="Edwards S.V."/>
            <person name="Faircloth B.C."/>
            <person name="Fujita M.K."/>
            <person name="Greenwold M.J."/>
            <person name="Hoffmann F.G."/>
            <person name="Howard J.M."/>
            <person name="Iguchi T."/>
            <person name="Janes D.E."/>
            <person name="Khan S.Y."/>
            <person name="Kohno S."/>
            <person name="de Koning A.J."/>
            <person name="Lance S.L."/>
            <person name="McCarthy F.M."/>
            <person name="McCormack J.E."/>
            <person name="Merchant M.E."/>
            <person name="Peterson D.G."/>
            <person name="Pollock D.D."/>
            <person name="Pourmand N."/>
            <person name="Raney B.J."/>
            <person name="Roessler K.A."/>
            <person name="Sanford J.R."/>
            <person name="Sawyer R.H."/>
            <person name="Schmidt C.J."/>
            <person name="Triplett E.W."/>
            <person name="Tuberville T.D."/>
            <person name="Venegas-Anaya M."/>
            <person name="Howard J.T."/>
            <person name="Jarvis E.D."/>
            <person name="Guillette L.J.Jr."/>
            <person name="Glenn T.C."/>
            <person name="Green R.E."/>
            <person name="Ray D.A."/>
        </authorList>
    </citation>
    <scope>NUCLEOTIDE SEQUENCE [LARGE SCALE GENOMIC DNA]</scope>
    <source>
        <strain evidence="1">KSC_2009_1</strain>
    </source>
</reference>
<organism evidence="1 2">
    <name type="scientific">Alligator mississippiensis</name>
    <name type="common">American alligator</name>
    <dbReference type="NCBI Taxonomy" id="8496"/>
    <lineage>
        <taxon>Eukaryota</taxon>
        <taxon>Metazoa</taxon>
        <taxon>Chordata</taxon>
        <taxon>Craniata</taxon>
        <taxon>Vertebrata</taxon>
        <taxon>Euteleostomi</taxon>
        <taxon>Archelosauria</taxon>
        <taxon>Archosauria</taxon>
        <taxon>Crocodylia</taxon>
        <taxon>Alligatoridae</taxon>
        <taxon>Alligatorinae</taxon>
        <taxon>Alligator</taxon>
    </lineage>
</organism>
<dbReference type="Proteomes" id="UP000050525">
    <property type="component" value="Unassembled WGS sequence"/>
</dbReference>
<dbReference type="EMBL" id="AKHW03006231">
    <property type="protein sequence ID" value="KYO22537.1"/>
    <property type="molecule type" value="Genomic_DNA"/>
</dbReference>
<evidence type="ECO:0000313" key="2">
    <source>
        <dbReference type="Proteomes" id="UP000050525"/>
    </source>
</evidence>
<evidence type="ECO:0000313" key="1">
    <source>
        <dbReference type="EMBL" id="KYO22537.1"/>
    </source>
</evidence>
<protein>
    <submittedName>
        <fullName evidence="1">Uncharacterized protein</fullName>
    </submittedName>
</protein>
<keyword evidence="2" id="KW-1185">Reference proteome</keyword>
<proteinExistence type="predicted"/>
<sequence>MQVAVKSQEQKNQTPKGTYSFLPQRVNVHMVYVKLYECKPGAACAAVCWCQELRHAGNLLKELENNKPLKQLLGNGKHASAETDLHQACVNHVYTYSHIVAYNLACIIVFAEILDRYNVSSFFFPFMEITSHLAATASTGRQRRAPEAWTSVWTGAD</sequence>
<gene>
    <name evidence="1" type="ORF">Y1Q_0003086</name>
</gene>
<accession>A0A151MDE2</accession>
<name>A0A151MDE2_ALLMI</name>
<comment type="caution">
    <text evidence="1">The sequence shown here is derived from an EMBL/GenBank/DDBJ whole genome shotgun (WGS) entry which is preliminary data.</text>
</comment>